<comment type="caution">
    <text evidence="2">The sequence shown here is derived from an EMBL/GenBank/DDBJ whole genome shotgun (WGS) entry which is preliminary data.</text>
</comment>
<reference evidence="2 3" key="1">
    <citation type="submission" date="2020-03" db="EMBL/GenBank/DDBJ databases">
        <title>WGS of actinomycetes isolated from Thailand.</title>
        <authorList>
            <person name="Thawai C."/>
        </authorList>
    </citation>
    <scope>NUCLEOTIDE SEQUENCE [LARGE SCALE GENOMIC DNA]</scope>
    <source>
        <strain evidence="2 3">SBST2-5</strain>
    </source>
</reference>
<organism evidence="2 3">
    <name type="scientific">Streptomyces composti</name>
    <dbReference type="NCBI Taxonomy" id="2720025"/>
    <lineage>
        <taxon>Bacteria</taxon>
        <taxon>Bacillati</taxon>
        <taxon>Actinomycetota</taxon>
        <taxon>Actinomycetes</taxon>
        <taxon>Kitasatosporales</taxon>
        <taxon>Streptomycetaceae</taxon>
        <taxon>Streptomyces</taxon>
    </lineage>
</organism>
<evidence type="ECO:0000313" key="2">
    <source>
        <dbReference type="EMBL" id="NJP52991.1"/>
    </source>
</evidence>
<evidence type="ECO:0000256" key="1">
    <source>
        <dbReference type="SAM" id="MobiDB-lite"/>
    </source>
</evidence>
<feature type="region of interest" description="Disordered" evidence="1">
    <location>
        <begin position="92"/>
        <end position="117"/>
    </location>
</feature>
<proteinExistence type="predicted"/>
<dbReference type="InterPro" id="IPR011989">
    <property type="entry name" value="ARM-like"/>
</dbReference>
<keyword evidence="3" id="KW-1185">Reference proteome</keyword>
<dbReference type="Proteomes" id="UP000730591">
    <property type="component" value="Unassembled WGS sequence"/>
</dbReference>
<dbReference type="InterPro" id="IPR016024">
    <property type="entry name" value="ARM-type_fold"/>
</dbReference>
<protein>
    <submittedName>
        <fullName evidence="2">HEAT repeat domain-containing protein</fullName>
    </submittedName>
</protein>
<dbReference type="EMBL" id="JAATEM010000031">
    <property type="protein sequence ID" value="NJP52991.1"/>
    <property type="molecule type" value="Genomic_DNA"/>
</dbReference>
<dbReference type="SUPFAM" id="SSF48371">
    <property type="entry name" value="ARM repeat"/>
    <property type="match status" value="2"/>
</dbReference>
<dbReference type="RefSeq" id="WP_167997829.1">
    <property type="nucleotide sequence ID" value="NZ_JAATEM010000031.1"/>
</dbReference>
<feature type="compositionally biased region" description="Low complexity" evidence="1">
    <location>
        <begin position="100"/>
        <end position="115"/>
    </location>
</feature>
<accession>A0ABX1AEV5</accession>
<dbReference type="Gene3D" id="1.25.10.10">
    <property type="entry name" value="Leucine-rich Repeat Variant"/>
    <property type="match status" value="3"/>
</dbReference>
<evidence type="ECO:0000313" key="3">
    <source>
        <dbReference type="Proteomes" id="UP000730591"/>
    </source>
</evidence>
<name>A0ABX1AEV5_9ACTN</name>
<sequence length="697" mass="73547">MFTGIDEVDWASMRHAYGSAEDVPLLLEGLASGDAAERETALDGMYGAVHHQGNVYDSTLACVPFLFALADREEVPERAGIVDLLVSIGGEDPAGGGAPDDGTADGTTDVDAAGDAEPDRLRARARAAVRARAEAFVRLTADPDPAVRRAAAGAAVRFLDEPGRALGLLHKRLADERDERVLLALLEGLGRFARRHPAHAGRAVELLAAHSAPPHGPGLRLAALGQLAGCAPERLPAEPVPTVLRLLRERARLRPALPDETGGPDTDTLVGRLRRLRPSDEEGAQLLRTLHTALDDRVADRTALLAGQLACSDPVDRCHAVWMAPGLFRTWRADYAEPIALIGAQLADEDERLRDAALFVLTELYELAAPAADALHELVTGRPETRIRRWGSGAPTLGEAVKALARTGDARAVPVLAGLLAGPEVPDDLGQVIPHLGPAAAPLAPALRERLARLPLGSPDLHERAAPLLRALAALRDTEALPAVLRLATGLPADLRLRDSLLDSAARALGALGRPAREAAAPVLRGLLDGACGVSAADALWAVEGDAEAILPVLLRELAGDGEHGGPRAAAEALGRMGPAARAGVTGLRELARSGGLWERTAAAQALWRITGEPEPAADVLRAAWRENAYTRVPIAALAAELGPAAEPLHGLFRAELATRRRHRARPGGHCDNDVHEDELLLRHCREALRGCDSPVA</sequence>
<gene>
    <name evidence="2" type="ORF">HCJ93_23705</name>
</gene>